<accession>A0AAY4B230</accession>
<reference evidence="3" key="2">
    <citation type="submission" date="2025-08" db="UniProtKB">
        <authorList>
            <consortium name="Ensembl"/>
        </authorList>
    </citation>
    <scope>IDENTIFICATION</scope>
</reference>
<proteinExistence type="predicted"/>
<organism evidence="3 4">
    <name type="scientific">Denticeps clupeoides</name>
    <name type="common">denticle herring</name>
    <dbReference type="NCBI Taxonomy" id="299321"/>
    <lineage>
        <taxon>Eukaryota</taxon>
        <taxon>Metazoa</taxon>
        <taxon>Chordata</taxon>
        <taxon>Craniata</taxon>
        <taxon>Vertebrata</taxon>
        <taxon>Euteleostomi</taxon>
        <taxon>Actinopterygii</taxon>
        <taxon>Neopterygii</taxon>
        <taxon>Teleostei</taxon>
        <taxon>Clupei</taxon>
        <taxon>Clupeiformes</taxon>
        <taxon>Denticipitoidei</taxon>
        <taxon>Denticipitidae</taxon>
        <taxon>Denticeps</taxon>
    </lineage>
</organism>
<dbReference type="GeneTree" id="ENSGT00950000183046"/>
<keyword evidence="1" id="KW-0597">Phosphoprotein</keyword>
<evidence type="ECO:0008006" key="5">
    <source>
        <dbReference type="Google" id="ProtNLM"/>
    </source>
</evidence>
<sequence>MSTASDTNYHFPQPRLRLGNAGSPSLTSGPGGRLQPIRATVPYQLLRSPTRSPSFCAGSGGVGAAPFLGSSPPGATQEGSGDVHRLSPEYRRSPERCRAERSKLSSSRGSTAIRRTSSLDTVTGPYLTGQWPRDVLTPDPSCMRDKATQTSSFWGDDVGDLGCVHQRSASWGSADHLREIAKLRQHLQRSKQVARPFRDREREQGTQACSQTQSKTLSPASTGLNLSTCRGSSYIEAINHELENVFINDEWEKEDVKLLEIQDGRRAPFPPHRNGCRRSTDTQAFSSCCSSPWSCTSPAWPVDSQNSSPCFVENQDKDSRGSSPLPKYATSPKPNNSFTFKREPPEGCERVKVFEETVSNGFPLFSCPDKNKVNFTPTGSAFCPVKLL</sequence>
<feature type="region of interest" description="Disordered" evidence="2">
    <location>
        <begin position="189"/>
        <end position="221"/>
    </location>
</feature>
<dbReference type="Proteomes" id="UP000694580">
    <property type="component" value="Chromosome 5"/>
</dbReference>
<keyword evidence="4" id="KW-1185">Reference proteome</keyword>
<evidence type="ECO:0000313" key="4">
    <source>
        <dbReference type="Proteomes" id="UP000694580"/>
    </source>
</evidence>
<dbReference type="GO" id="GO:0005737">
    <property type="term" value="C:cytoplasm"/>
    <property type="evidence" value="ECO:0007669"/>
    <property type="project" value="TreeGrafter"/>
</dbReference>
<evidence type="ECO:0000256" key="2">
    <source>
        <dbReference type="SAM" id="MobiDB-lite"/>
    </source>
</evidence>
<feature type="region of interest" description="Disordered" evidence="2">
    <location>
        <begin position="67"/>
        <end position="112"/>
    </location>
</feature>
<feature type="region of interest" description="Disordered" evidence="2">
    <location>
        <begin position="1"/>
        <end position="40"/>
    </location>
</feature>
<protein>
    <recommendedName>
        <fullName evidence="5">Glucocorticoid-induced transcript 1 protein-like</fullName>
    </recommendedName>
</protein>
<dbReference type="AlphaFoldDB" id="A0AAY4B230"/>
<name>A0AAY4B230_9TELE</name>
<dbReference type="InterPro" id="IPR026642">
    <property type="entry name" value="Glcci1/FAM117"/>
</dbReference>
<dbReference type="PANTHER" id="PTHR14972">
    <property type="entry name" value="AGAP011572-PA"/>
    <property type="match status" value="1"/>
</dbReference>
<dbReference type="PANTHER" id="PTHR14972:SF3">
    <property type="entry name" value="GLUCOCORTICOID-INDUCED TRANSCRIPT 1 PROTEIN"/>
    <property type="match status" value="1"/>
</dbReference>
<feature type="compositionally biased region" description="Polar residues" evidence="2">
    <location>
        <begin position="205"/>
        <end position="221"/>
    </location>
</feature>
<feature type="compositionally biased region" description="Basic and acidic residues" evidence="2">
    <location>
        <begin position="81"/>
        <end position="103"/>
    </location>
</feature>
<reference evidence="3 4" key="1">
    <citation type="submission" date="2020-06" db="EMBL/GenBank/DDBJ databases">
        <authorList>
            <consortium name="Wellcome Sanger Institute Data Sharing"/>
        </authorList>
    </citation>
    <scope>NUCLEOTIDE SEQUENCE [LARGE SCALE GENOMIC DNA]</scope>
</reference>
<feature type="compositionally biased region" description="Polar residues" evidence="2">
    <location>
        <begin position="1"/>
        <end position="10"/>
    </location>
</feature>
<dbReference type="GO" id="GO:0072015">
    <property type="term" value="P:podocyte development"/>
    <property type="evidence" value="ECO:0007669"/>
    <property type="project" value="TreeGrafter"/>
</dbReference>
<dbReference type="Pfam" id="PF15388">
    <property type="entry name" value="FAM117"/>
    <property type="match status" value="1"/>
</dbReference>
<reference evidence="3" key="3">
    <citation type="submission" date="2025-09" db="UniProtKB">
        <authorList>
            <consortium name="Ensembl"/>
        </authorList>
    </citation>
    <scope>IDENTIFICATION</scope>
</reference>
<evidence type="ECO:0000256" key="1">
    <source>
        <dbReference type="ARBA" id="ARBA00022553"/>
    </source>
</evidence>
<feature type="region of interest" description="Disordered" evidence="2">
    <location>
        <begin position="307"/>
        <end position="343"/>
    </location>
</feature>
<dbReference type="Ensembl" id="ENSDCDT00010015915.1">
    <property type="protein sequence ID" value="ENSDCDP00010015069.1"/>
    <property type="gene ID" value="ENSDCDG00010006920.1"/>
</dbReference>
<gene>
    <name evidence="3" type="primary">GLCCI1</name>
</gene>
<evidence type="ECO:0000313" key="3">
    <source>
        <dbReference type="Ensembl" id="ENSDCDP00010015069.1"/>
    </source>
</evidence>